<keyword evidence="2" id="KW-1185">Reference proteome</keyword>
<evidence type="ECO:0000313" key="2">
    <source>
        <dbReference type="Proteomes" id="UP000615796"/>
    </source>
</evidence>
<dbReference type="GeneID" id="79887839"/>
<proteinExistence type="predicted"/>
<name>A0A9X0R7F3_VIBME</name>
<dbReference type="AlphaFoldDB" id="A0A9X0R7F3"/>
<gene>
    <name evidence="1" type="ORF">H8Q88_08405</name>
</gene>
<organism evidence="1 2">
    <name type="scientific">Vibrio metschnikovii</name>
    <dbReference type="NCBI Taxonomy" id="28172"/>
    <lineage>
        <taxon>Bacteria</taxon>
        <taxon>Pseudomonadati</taxon>
        <taxon>Pseudomonadota</taxon>
        <taxon>Gammaproteobacteria</taxon>
        <taxon>Vibrionales</taxon>
        <taxon>Vibrionaceae</taxon>
        <taxon>Vibrio</taxon>
    </lineage>
</organism>
<dbReference type="RefSeq" id="WP_004395210.1">
    <property type="nucleotide sequence ID" value="NZ_CAWQCL010000001.1"/>
</dbReference>
<sequence>MKASELKLRLDDLPADCDPEVVMGELWLPERLVGTQHDNDMLFLQFDNAPEEGEGEEEGRGFVQHEINLIRERITQLLNEPNPQSVQVEALVALLLLAHEQSSSEFVEMISDWEL</sequence>
<comment type="caution">
    <text evidence="1">The sequence shown here is derived from an EMBL/GenBank/DDBJ whole genome shotgun (WGS) entry which is preliminary data.</text>
</comment>
<reference evidence="1" key="1">
    <citation type="submission" date="2020-08" db="EMBL/GenBank/DDBJ databases">
        <title>Genome Sequencing and Pan-Genome Analysis of Migratory bird Vibrio Strains, Inner Mongolia.</title>
        <authorList>
            <person name="Zheng L."/>
        </authorList>
    </citation>
    <scope>NUCLEOTIDE SEQUENCE</scope>
    <source>
        <strain evidence="1">M13F</strain>
    </source>
</reference>
<dbReference type="Proteomes" id="UP000615796">
    <property type="component" value="Unassembled WGS sequence"/>
</dbReference>
<dbReference type="EMBL" id="JACRUP010000004">
    <property type="protein sequence ID" value="MBC5850987.1"/>
    <property type="molecule type" value="Genomic_DNA"/>
</dbReference>
<protein>
    <submittedName>
        <fullName evidence="1">Uncharacterized protein</fullName>
    </submittedName>
</protein>
<accession>A0A9X0R7F3</accession>
<evidence type="ECO:0000313" key="1">
    <source>
        <dbReference type="EMBL" id="MBC5850987.1"/>
    </source>
</evidence>
<dbReference type="OrthoDB" id="5877595at2"/>